<dbReference type="Pfam" id="PF00196">
    <property type="entry name" value="GerE"/>
    <property type="match status" value="1"/>
</dbReference>
<evidence type="ECO:0000259" key="5">
    <source>
        <dbReference type="PROSITE" id="PS50110"/>
    </source>
</evidence>
<dbReference type="PRINTS" id="PR00038">
    <property type="entry name" value="HTHLUXR"/>
</dbReference>
<dbReference type="PROSITE" id="PS00622">
    <property type="entry name" value="HTH_LUXR_1"/>
    <property type="match status" value="1"/>
</dbReference>
<dbReference type="EMBL" id="JACDZE010000003">
    <property type="protein sequence ID" value="MBA5630070.1"/>
    <property type="molecule type" value="Genomic_DNA"/>
</dbReference>
<dbReference type="SUPFAM" id="SSF46894">
    <property type="entry name" value="C-terminal effector domain of the bipartite response regulators"/>
    <property type="match status" value="1"/>
</dbReference>
<dbReference type="PANTHER" id="PTHR45566">
    <property type="entry name" value="HTH-TYPE TRANSCRIPTIONAL REGULATOR YHJB-RELATED"/>
    <property type="match status" value="1"/>
</dbReference>
<dbReference type="Proteomes" id="UP000552241">
    <property type="component" value="Unassembled WGS sequence"/>
</dbReference>
<dbReference type="InterPro" id="IPR011006">
    <property type="entry name" value="CheY-like_superfamily"/>
</dbReference>
<dbReference type="RefSeq" id="WP_182043676.1">
    <property type="nucleotide sequence ID" value="NZ_JACDZE010000003.1"/>
</dbReference>
<dbReference type="SMART" id="SM00448">
    <property type="entry name" value="REC"/>
    <property type="match status" value="1"/>
</dbReference>
<accession>A0A838ZSW5</accession>
<comment type="caution">
    <text evidence="6">The sequence shown here is derived from an EMBL/GenBank/DDBJ whole genome shotgun (WGS) entry which is preliminary data.</text>
</comment>
<keyword evidence="7" id="KW-1185">Reference proteome</keyword>
<evidence type="ECO:0000259" key="4">
    <source>
        <dbReference type="PROSITE" id="PS50043"/>
    </source>
</evidence>
<dbReference type="InterPro" id="IPR001789">
    <property type="entry name" value="Sig_transdc_resp-reg_receiver"/>
</dbReference>
<evidence type="ECO:0000256" key="2">
    <source>
        <dbReference type="ARBA" id="ARBA00023125"/>
    </source>
</evidence>
<name>A0A838ZSW5_9FLAO</name>
<reference evidence="6 7" key="1">
    <citation type="submission" date="2020-07" db="EMBL/GenBank/DDBJ databases">
        <title>Moheibacter lacus sp. nov., a member of the family Flavobacteriaceae isolated from freshwater lake sediment.</title>
        <authorList>
            <person name="Liu Y."/>
        </authorList>
    </citation>
    <scope>NUCLEOTIDE SEQUENCE [LARGE SCALE GENOMIC DNA]</scope>
    <source>
        <strain evidence="6 7">BDHS18</strain>
    </source>
</reference>
<keyword evidence="1 3" id="KW-0597">Phosphoprotein</keyword>
<dbReference type="SMART" id="SM00421">
    <property type="entry name" value="HTH_LUXR"/>
    <property type="match status" value="1"/>
</dbReference>
<organism evidence="6 7">
    <name type="scientific">Moheibacter lacus</name>
    <dbReference type="NCBI Taxonomy" id="2745851"/>
    <lineage>
        <taxon>Bacteria</taxon>
        <taxon>Pseudomonadati</taxon>
        <taxon>Bacteroidota</taxon>
        <taxon>Flavobacteriia</taxon>
        <taxon>Flavobacteriales</taxon>
        <taxon>Weeksellaceae</taxon>
        <taxon>Moheibacter</taxon>
    </lineage>
</organism>
<evidence type="ECO:0000313" key="7">
    <source>
        <dbReference type="Proteomes" id="UP000552241"/>
    </source>
</evidence>
<dbReference type="GO" id="GO:0000160">
    <property type="term" value="P:phosphorelay signal transduction system"/>
    <property type="evidence" value="ECO:0007669"/>
    <property type="project" value="InterPro"/>
</dbReference>
<protein>
    <submittedName>
        <fullName evidence="6">Response regulator transcription factor</fullName>
    </submittedName>
</protein>
<dbReference type="GO" id="GO:0003677">
    <property type="term" value="F:DNA binding"/>
    <property type="evidence" value="ECO:0007669"/>
    <property type="project" value="UniProtKB-KW"/>
</dbReference>
<gene>
    <name evidence="6" type="ORF">HU137_09830</name>
</gene>
<dbReference type="InterPro" id="IPR058245">
    <property type="entry name" value="NreC/VraR/RcsB-like_REC"/>
</dbReference>
<dbReference type="CDD" id="cd06170">
    <property type="entry name" value="LuxR_C_like"/>
    <property type="match status" value="1"/>
</dbReference>
<dbReference type="Gene3D" id="3.40.50.2300">
    <property type="match status" value="1"/>
</dbReference>
<dbReference type="Pfam" id="PF00072">
    <property type="entry name" value="Response_reg"/>
    <property type="match status" value="1"/>
</dbReference>
<evidence type="ECO:0000256" key="1">
    <source>
        <dbReference type="ARBA" id="ARBA00022553"/>
    </source>
</evidence>
<dbReference type="AlphaFoldDB" id="A0A838ZSW5"/>
<dbReference type="PANTHER" id="PTHR45566:SF2">
    <property type="entry name" value="NARL SUBFAMILY"/>
    <property type="match status" value="1"/>
</dbReference>
<keyword evidence="2" id="KW-0238">DNA-binding</keyword>
<proteinExistence type="predicted"/>
<sequence>MIKIISIDDHKLFFAGLSAIMEQEDDLLLINGFEQLKDLNSFLEIEKPDMILLDIHLQSKSGIAIAKEIKYQFPEIKIMMLSMDVDHTYFHELTDIGVEAYLSKEIEAHVLINLIRKIQSGERLQFEKNKVTPYTKSEILSDNFNLTEREIEILNFIKKGYTNQQIADALFRSIWTIKTHRKNIKQKLSIKNGYKFPIDLDDLNNEI</sequence>
<dbReference type="PROSITE" id="PS50110">
    <property type="entry name" value="RESPONSE_REGULATORY"/>
    <property type="match status" value="1"/>
</dbReference>
<dbReference type="InterPro" id="IPR016032">
    <property type="entry name" value="Sig_transdc_resp-reg_C-effctor"/>
</dbReference>
<dbReference type="SUPFAM" id="SSF52172">
    <property type="entry name" value="CheY-like"/>
    <property type="match status" value="1"/>
</dbReference>
<dbReference type="PROSITE" id="PS50043">
    <property type="entry name" value="HTH_LUXR_2"/>
    <property type="match status" value="1"/>
</dbReference>
<evidence type="ECO:0000256" key="3">
    <source>
        <dbReference type="PROSITE-ProRule" id="PRU00169"/>
    </source>
</evidence>
<dbReference type="InterPro" id="IPR000792">
    <property type="entry name" value="Tscrpt_reg_LuxR_C"/>
</dbReference>
<dbReference type="CDD" id="cd17535">
    <property type="entry name" value="REC_NarL-like"/>
    <property type="match status" value="1"/>
</dbReference>
<evidence type="ECO:0000313" key="6">
    <source>
        <dbReference type="EMBL" id="MBA5630070.1"/>
    </source>
</evidence>
<feature type="domain" description="HTH luxR-type" evidence="4">
    <location>
        <begin position="139"/>
        <end position="204"/>
    </location>
</feature>
<feature type="modified residue" description="4-aspartylphosphate" evidence="3">
    <location>
        <position position="54"/>
    </location>
</feature>
<feature type="domain" description="Response regulatory" evidence="5">
    <location>
        <begin position="3"/>
        <end position="119"/>
    </location>
</feature>
<dbReference type="GO" id="GO:0006355">
    <property type="term" value="P:regulation of DNA-templated transcription"/>
    <property type="evidence" value="ECO:0007669"/>
    <property type="project" value="InterPro"/>
</dbReference>
<dbReference type="InterPro" id="IPR051015">
    <property type="entry name" value="EvgA-like"/>
</dbReference>